<keyword evidence="2" id="KW-0812">Transmembrane</keyword>
<organism evidence="3 4">
    <name type="scientific">Gordonia caeni</name>
    <dbReference type="NCBI Taxonomy" id="1007097"/>
    <lineage>
        <taxon>Bacteria</taxon>
        <taxon>Bacillati</taxon>
        <taxon>Actinomycetota</taxon>
        <taxon>Actinomycetes</taxon>
        <taxon>Mycobacteriales</taxon>
        <taxon>Gordoniaceae</taxon>
        <taxon>Gordonia</taxon>
    </lineage>
</organism>
<gene>
    <name evidence="3" type="ORF">GCM10022231_04140</name>
</gene>
<name>A0ABP7NLK6_9ACTN</name>
<evidence type="ECO:0000256" key="2">
    <source>
        <dbReference type="SAM" id="Phobius"/>
    </source>
</evidence>
<proteinExistence type="predicted"/>
<dbReference type="EMBL" id="BAAAZW010000001">
    <property type="protein sequence ID" value="GAA3949716.1"/>
    <property type="molecule type" value="Genomic_DNA"/>
</dbReference>
<evidence type="ECO:0000313" key="3">
    <source>
        <dbReference type="EMBL" id="GAA3949716.1"/>
    </source>
</evidence>
<comment type="caution">
    <text evidence="3">The sequence shown here is derived from an EMBL/GenBank/DDBJ whole genome shotgun (WGS) entry which is preliminary data.</text>
</comment>
<evidence type="ECO:0000313" key="4">
    <source>
        <dbReference type="Proteomes" id="UP001418444"/>
    </source>
</evidence>
<sequence>MSGPGAGASAAFTRPAVRIAVFVVGLCVVLGITFGIGRAVGPWDLDTAPTHDTHQNEQTTEVRHDGH</sequence>
<feature type="transmembrane region" description="Helical" evidence="2">
    <location>
        <begin position="19"/>
        <end position="40"/>
    </location>
</feature>
<accession>A0ABP7NLK6</accession>
<reference evidence="4" key="1">
    <citation type="journal article" date="2019" name="Int. J. Syst. Evol. Microbiol.">
        <title>The Global Catalogue of Microorganisms (GCM) 10K type strain sequencing project: providing services to taxonomists for standard genome sequencing and annotation.</title>
        <authorList>
            <consortium name="The Broad Institute Genomics Platform"/>
            <consortium name="The Broad Institute Genome Sequencing Center for Infectious Disease"/>
            <person name="Wu L."/>
            <person name="Ma J."/>
        </authorList>
    </citation>
    <scope>NUCLEOTIDE SEQUENCE [LARGE SCALE GENOMIC DNA]</scope>
    <source>
        <strain evidence="4">JCM 16923</strain>
    </source>
</reference>
<feature type="compositionally biased region" description="Basic and acidic residues" evidence="1">
    <location>
        <begin position="49"/>
        <end position="67"/>
    </location>
</feature>
<evidence type="ECO:0008006" key="5">
    <source>
        <dbReference type="Google" id="ProtNLM"/>
    </source>
</evidence>
<dbReference type="Proteomes" id="UP001418444">
    <property type="component" value="Unassembled WGS sequence"/>
</dbReference>
<protein>
    <recommendedName>
        <fullName evidence="5">DUF2613 family protein</fullName>
    </recommendedName>
</protein>
<keyword evidence="2" id="KW-1133">Transmembrane helix</keyword>
<dbReference type="RefSeq" id="WP_344780080.1">
    <property type="nucleotide sequence ID" value="NZ_BAAAZW010000001.1"/>
</dbReference>
<keyword evidence="4" id="KW-1185">Reference proteome</keyword>
<evidence type="ECO:0000256" key="1">
    <source>
        <dbReference type="SAM" id="MobiDB-lite"/>
    </source>
</evidence>
<keyword evidence="2" id="KW-0472">Membrane</keyword>
<feature type="region of interest" description="Disordered" evidence="1">
    <location>
        <begin position="45"/>
        <end position="67"/>
    </location>
</feature>